<organism evidence="1 2">
    <name type="scientific">Brachionus calyciflorus</name>
    <dbReference type="NCBI Taxonomy" id="104777"/>
    <lineage>
        <taxon>Eukaryota</taxon>
        <taxon>Metazoa</taxon>
        <taxon>Spiralia</taxon>
        <taxon>Gnathifera</taxon>
        <taxon>Rotifera</taxon>
        <taxon>Eurotatoria</taxon>
        <taxon>Monogononta</taxon>
        <taxon>Pseudotrocha</taxon>
        <taxon>Ploima</taxon>
        <taxon>Brachionidae</taxon>
        <taxon>Brachionus</taxon>
    </lineage>
</organism>
<gene>
    <name evidence="1" type="ORF">OXX778_LOCUS15300</name>
</gene>
<dbReference type="OrthoDB" id="10188692at2759"/>
<sequence length="271" mass="31846">MHEQDLKCSYCQEIFKTLPTTLSPCGWVICSHHINFAEIFCPICPDNHIVLRKNCLTTKNIEIKYLKYNVKDSLEKLDVKLEDMNQIKKDPEHYVNEFFGELINKIDIQRERVKLLVDNHFDEILKKAKASQSECQNRVKSNKNFNDFEYKEFKKKVETFQKTISENQISIESLTNFKNCQADIEKCFSYINELKDSLTDSKIFNITPIKYPIDNDDLFGKLLVSDKKIAENTSQDNFINEGLKPTYSHQIFPIKINQRKVIKAKRHPTTH</sequence>
<accession>A0A814FBZ5</accession>
<dbReference type="SUPFAM" id="SSF57850">
    <property type="entry name" value="RING/U-box"/>
    <property type="match status" value="1"/>
</dbReference>
<dbReference type="Proteomes" id="UP000663879">
    <property type="component" value="Unassembled WGS sequence"/>
</dbReference>
<evidence type="ECO:0000313" key="2">
    <source>
        <dbReference type="Proteomes" id="UP000663879"/>
    </source>
</evidence>
<name>A0A814FBZ5_9BILA</name>
<proteinExistence type="predicted"/>
<evidence type="ECO:0000313" key="1">
    <source>
        <dbReference type="EMBL" id="CAF0978606.1"/>
    </source>
</evidence>
<comment type="caution">
    <text evidence="1">The sequence shown here is derived from an EMBL/GenBank/DDBJ whole genome shotgun (WGS) entry which is preliminary data.</text>
</comment>
<dbReference type="AlphaFoldDB" id="A0A814FBZ5"/>
<protein>
    <submittedName>
        <fullName evidence="1">Uncharacterized protein</fullName>
    </submittedName>
</protein>
<dbReference type="EMBL" id="CAJNOC010003346">
    <property type="protein sequence ID" value="CAF0978606.1"/>
    <property type="molecule type" value="Genomic_DNA"/>
</dbReference>
<reference evidence="1" key="1">
    <citation type="submission" date="2021-02" db="EMBL/GenBank/DDBJ databases">
        <authorList>
            <person name="Nowell W R."/>
        </authorList>
    </citation>
    <scope>NUCLEOTIDE SEQUENCE</scope>
    <source>
        <strain evidence="1">Ploen Becks lab</strain>
    </source>
</reference>
<keyword evidence="2" id="KW-1185">Reference proteome</keyword>